<dbReference type="GO" id="GO:0008540">
    <property type="term" value="C:proteasome regulatory particle, base subcomplex"/>
    <property type="evidence" value="ECO:0007669"/>
    <property type="project" value="TreeGrafter"/>
</dbReference>
<accession>A0A0L0DK23</accession>
<dbReference type="PROSITE" id="PS50330">
    <property type="entry name" value="UIM"/>
    <property type="match status" value="1"/>
</dbReference>
<evidence type="ECO:0000256" key="3">
    <source>
        <dbReference type="SAM" id="MobiDB-lite"/>
    </source>
</evidence>
<feature type="region of interest" description="Disordered" evidence="3">
    <location>
        <begin position="293"/>
        <end position="328"/>
    </location>
</feature>
<dbReference type="OrthoDB" id="1731724at2759"/>
<dbReference type="SUPFAM" id="SSF53300">
    <property type="entry name" value="vWA-like"/>
    <property type="match status" value="1"/>
</dbReference>
<dbReference type="eggNOG" id="KOG2884">
    <property type="taxonomic scope" value="Eukaryota"/>
</dbReference>
<feature type="compositionally biased region" description="Basic and acidic residues" evidence="3">
    <location>
        <begin position="20"/>
        <end position="33"/>
    </location>
</feature>
<dbReference type="GO" id="GO:0043161">
    <property type="term" value="P:proteasome-mediated ubiquitin-dependent protein catabolic process"/>
    <property type="evidence" value="ECO:0007669"/>
    <property type="project" value="TreeGrafter"/>
</dbReference>
<dbReference type="SMART" id="SM00726">
    <property type="entry name" value="UIM"/>
    <property type="match status" value="2"/>
</dbReference>
<dbReference type="Gene3D" id="3.40.50.410">
    <property type="entry name" value="von Willebrand factor, type A domain"/>
    <property type="match status" value="1"/>
</dbReference>
<dbReference type="PANTHER" id="PTHR10223">
    <property type="entry name" value="26S PROTEASOME NON-ATPASE REGULATORY SUBUNIT 4"/>
    <property type="match status" value="1"/>
</dbReference>
<keyword evidence="2 5" id="KW-0647">Proteasome</keyword>
<dbReference type="FunFam" id="3.40.50.410:FF:000005">
    <property type="entry name" value="26S proteasome non-ATPase regulatory subunit 4"/>
    <property type="match status" value="1"/>
</dbReference>
<dbReference type="PANTHER" id="PTHR10223:SF0">
    <property type="entry name" value="26S PROTEASOME NON-ATPASE REGULATORY SUBUNIT 4"/>
    <property type="match status" value="1"/>
</dbReference>
<dbReference type="EMBL" id="GL349469">
    <property type="protein sequence ID" value="KNC51688.1"/>
    <property type="molecule type" value="Genomic_DNA"/>
</dbReference>
<dbReference type="STRING" id="461836.A0A0L0DK23"/>
<dbReference type="OMA" id="QMSMQDQ"/>
<dbReference type="GeneID" id="25566601"/>
<evidence type="ECO:0000313" key="5">
    <source>
        <dbReference type="EMBL" id="KNC51688.1"/>
    </source>
</evidence>
<feature type="compositionally biased region" description="Low complexity" evidence="3">
    <location>
        <begin position="301"/>
        <end position="326"/>
    </location>
</feature>
<dbReference type="GO" id="GO:0005829">
    <property type="term" value="C:cytosol"/>
    <property type="evidence" value="ECO:0007669"/>
    <property type="project" value="TreeGrafter"/>
</dbReference>
<sequence>MVRSAPGHAPCRSRRRYRHFPRDSHAHGTGSKDRMETTMVCLDNSEWMRNGDFVPTRLVAQREAAYDAGKAKLMAHPENLVGIISMAGSSARVVTNLTNDEGLLYTSLLKVTPAGTADFVAALQVAQLALKHRPNPIQRQRILLFVGSPVVAETPVLVKLAKQLKKNKVSVDVVNFGETEANVEKLEAFIAAVNSGESSNLLNVAAGETRNLRDILFSSAIMGGIGAGAVSGGMDDDVARAIALSLQEAQSSAGAATGAGDAAAAAPVAMDDDISFLTEEEQIERALAMSLADSAPPPAADEPAPMDTAPADEPAPADNNPTAVADALDDPDLLATLAGLPGLDAETLASIRGAMQDDPNDNSGNDGGDGNGGNDN</sequence>
<reference evidence="5 6" key="1">
    <citation type="submission" date="2010-05" db="EMBL/GenBank/DDBJ databases">
        <title>The Genome Sequence of Thecamonas trahens ATCC 50062.</title>
        <authorList>
            <consortium name="The Broad Institute Genome Sequencing Platform"/>
            <person name="Russ C."/>
            <person name="Cuomo C."/>
            <person name="Shea T."/>
            <person name="Young S.K."/>
            <person name="Zeng Q."/>
            <person name="Koehrsen M."/>
            <person name="Haas B."/>
            <person name="Borodovsky M."/>
            <person name="Guigo R."/>
            <person name="Alvarado L."/>
            <person name="Berlin A."/>
            <person name="Bochicchio J."/>
            <person name="Borenstein D."/>
            <person name="Chapman S."/>
            <person name="Chen Z."/>
            <person name="Freedman E."/>
            <person name="Gellesch M."/>
            <person name="Goldberg J."/>
            <person name="Griggs A."/>
            <person name="Gujja S."/>
            <person name="Heilman E."/>
            <person name="Heiman D."/>
            <person name="Hepburn T."/>
            <person name="Howarth C."/>
            <person name="Jen D."/>
            <person name="Larson L."/>
            <person name="Mehta T."/>
            <person name="Park D."/>
            <person name="Pearson M."/>
            <person name="Roberts A."/>
            <person name="Saif S."/>
            <person name="Shenoy N."/>
            <person name="Sisk P."/>
            <person name="Stolte C."/>
            <person name="Sykes S."/>
            <person name="Thomson T."/>
            <person name="Walk T."/>
            <person name="White J."/>
            <person name="Yandava C."/>
            <person name="Burger G."/>
            <person name="Gray M.W."/>
            <person name="Holland P.W.H."/>
            <person name="King N."/>
            <person name="Lang F.B.F."/>
            <person name="Roger A.J."/>
            <person name="Ruiz-Trillo I."/>
            <person name="Lander E."/>
            <person name="Nusbaum C."/>
        </authorList>
    </citation>
    <scope>NUCLEOTIDE SEQUENCE [LARGE SCALE GENOMIC DNA]</scope>
    <source>
        <strain evidence="5 6">ATCC 50062</strain>
    </source>
</reference>
<evidence type="ECO:0000256" key="2">
    <source>
        <dbReference type="ARBA" id="ARBA00022942"/>
    </source>
</evidence>
<dbReference type="Pfam" id="PF13519">
    <property type="entry name" value="VWA_2"/>
    <property type="match status" value="1"/>
</dbReference>
<organism evidence="5 6">
    <name type="scientific">Thecamonas trahens ATCC 50062</name>
    <dbReference type="NCBI Taxonomy" id="461836"/>
    <lineage>
        <taxon>Eukaryota</taxon>
        <taxon>Apusozoa</taxon>
        <taxon>Apusomonadida</taxon>
        <taxon>Apusomonadidae</taxon>
        <taxon>Thecamonas</taxon>
    </lineage>
</organism>
<evidence type="ECO:0000256" key="1">
    <source>
        <dbReference type="ARBA" id="ARBA00005574"/>
    </source>
</evidence>
<protein>
    <submittedName>
        <fullName evidence="5">26S proteasome non-ATPase regulatory subunit 4</fullName>
    </submittedName>
</protein>
<feature type="domain" description="VWFA" evidence="4">
    <location>
        <begin position="38"/>
        <end position="147"/>
    </location>
</feature>
<dbReference type="AlphaFoldDB" id="A0A0L0DK23"/>
<name>A0A0L0DK23_THETB</name>
<dbReference type="InterPro" id="IPR002035">
    <property type="entry name" value="VWF_A"/>
</dbReference>
<dbReference type="RefSeq" id="XP_013755817.1">
    <property type="nucleotide sequence ID" value="XM_013900363.1"/>
</dbReference>
<keyword evidence="6" id="KW-1185">Reference proteome</keyword>
<feature type="region of interest" description="Disordered" evidence="3">
    <location>
        <begin position="1"/>
        <end position="33"/>
    </location>
</feature>
<dbReference type="InterPro" id="IPR003903">
    <property type="entry name" value="UIM_dom"/>
</dbReference>
<dbReference type="InterPro" id="IPR036465">
    <property type="entry name" value="vWFA_dom_sf"/>
</dbReference>
<dbReference type="Proteomes" id="UP000054408">
    <property type="component" value="Unassembled WGS sequence"/>
</dbReference>
<dbReference type="GO" id="GO:0005634">
    <property type="term" value="C:nucleus"/>
    <property type="evidence" value="ECO:0007669"/>
    <property type="project" value="TreeGrafter"/>
</dbReference>
<evidence type="ECO:0000259" key="4">
    <source>
        <dbReference type="Pfam" id="PF13519"/>
    </source>
</evidence>
<dbReference type="GO" id="GO:0031593">
    <property type="term" value="F:polyubiquitin modification-dependent protein binding"/>
    <property type="evidence" value="ECO:0007669"/>
    <property type="project" value="TreeGrafter"/>
</dbReference>
<dbReference type="InterPro" id="IPR027040">
    <property type="entry name" value="PSMD4"/>
</dbReference>
<dbReference type="Pfam" id="PF02809">
    <property type="entry name" value="UIM"/>
    <property type="match status" value="2"/>
</dbReference>
<gene>
    <name evidence="5" type="ORF">AMSG_07752</name>
</gene>
<comment type="similarity">
    <text evidence="1">Belongs to the proteasome subunit S5A family.</text>
</comment>
<feature type="region of interest" description="Disordered" evidence="3">
    <location>
        <begin position="349"/>
        <end position="376"/>
    </location>
</feature>
<feature type="compositionally biased region" description="Gly residues" evidence="3">
    <location>
        <begin position="365"/>
        <end position="376"/>
    </location>
</feature>
<proteinExistence type="inferred from homology"/>
<evidence type="ECO:0000313" key="6">
    <source>
        <dbReference type="Proteomes" id="UP000054408"/>
    </source>
</evidence>